<dbReference type="EC" id="2.7.13.3" evidence="2"/>
<dbReference type="Proteomes" id="UP000033121">
    <property type="component" value="Unassembled WGS sequence"/>
</dbReference>
<dbReference type="OrthoDB" id="9766459at2"/>
<dbReference type="InterPro" id="IPR003661">
    <property type="entry name" value="HisK_dim/P_dom"/>
</dbReference>
<dbReference type="AlphaFoldDB" id="A0A0E9N1X7"/>
<feature type="coiled-coil region" evidence="6">
    <location>
        <begin position="130"/>
        <end position="157"/>
    </location>
</feature>
<organism evidence="10 11">
    <name type="scientific">Flavihumibacter petaseus NBRC 106054</name>
    <dbReference type="NCBI Taxonomy" id="1220578"/>
    <lineage>
        <taxon>Bacteria</taxon>
        <taxon>Pseudomonadati</taxon>
        <taxon>Bacteroidota</taxon>
        <taxon>Chitinophagia</taxon>
        <taxon>Chitinophagales</taxon>
        <taxon>Chitinophagaceae</taxon>
        <taxon>Flavihumibacter</taxon>
    </lineage>
</organism>
<dbReference type="InterPro" id="IPR052162">
    <property type="entry name" value="Sensor_kinase/Photoreceptor"/>
</dbReference>
<sequence length="514" mass="58264">MTDISGNIYQRMVEEIEDYAIILLNCDGIIQNWNRGAQKIKGYTATEAIGKSFTMFYLPEDRASGLPQVLLRQAGAAGRAIHEGWRLRKDGKRFWGSTTLTAIHDSSGTVIGFSKVTHDLTEKKMADDRMAHTASELRKANNSLRKSEERFQRMVREVRDYAIILLDEKGNILNWNAGAEKIKGYTASEVIGLNFRIFYLPADQERGLPEQLIHMAEKEGRAVHEGWRLRKDGTAFWGSIVITALHNEEGSLIGFSKVTRDLTERKQAEDKLQEYLLTLEQQNRRLEQFAYVASHDLQEPLRKIRTFTDIIRIHRGNGEMVEKYFERIDASAHRMSELVASVLQYSRLEMATFETVDLDRVLDLAKEELVLPIEERNAVIEADTLPLISGIPIQLQQLFVNLLGNAIKFAEGQPIIRINVAEVQSREIPGAPASLKAGPCYAISFRDNGIGFDQQYAGQIFSMFQRLHPKHEYGGTGIGLSICKRIMENHGGFIRAESEEGSGSTFWIYFPYSD</sequence>
<dbReference type="SMART" id="SM00387">
    <property type="entry name" value="HATPase_c"/>
    <property type="match status" value="1"/>
</dbReference>
<accession>A0A0E9N1X7</accession>
<keyword evidence="6" id="KW-0175">Coiled coil</keyword>
<dbReference type="STRING" id="1220578.FPE01S_02_09600"/>
<dbReference type="SMART" id="SM00091">
    <property type="entry name" value="PAS"/>
    <property type="match status" value="2"/>
</dbReference>
<dbReference type="PROSITE" id="PS50112">
    <property type="entry name" value="PAS"/>
    <property type="match status" value="2"/>
</dbReference>
<keyword evidence="3" id="KW-0597">Phosphoprotein</keyword>
<dbReference type="InterPro" id="IPR000014">
    <property type="entry name" value="PAS"/>
</dbReference>
<dbReference type="SUPFAM" id="SSF55785">
    <property type="entry name" value="PYP-like sensor domain (PAS domain)"/>
    <property type="match status" value="2"/>
</dbReference>
<dbReference type="NCBIfam" id="TIGR00229">
    <property type="entry name" value="sensory_box"/>
    <property type="match status" value="2"/>
</dbReference>
<dbReference type="SMART" id="SM00086">
    <property type="entry name" value="PAC"/>
    <property type="match status" value="2"/>
</dbReference>
<dbReference type="Pfam" id="PF13426">
    <property type="entry name" value="PAS_9"/>
    <property type="match status" value="2"/>
</dbReference>
<comment type="catalytic activity">
    <reaction evidence="1">
        <text>ATP + protein L-histidine = ADP + protein N-phospho-L-histidine.</text>
        <dbReference type="EC" id="2.7.13.3"/>
    </reaction>
</comment>
<evidence type="ECO:0000256" key="5">
    <source>
        <dbReference type="ARBA" id="ARBA00022777"/>
    </source>
</evidence>
<dbReference type="InterPro" id="IPR036097">
    <property type="entry name" value="HisK_dim/P_sf"/>
</dbReference>
<proteinExistence type="predicted"/>
<dbReference type="SUPFAM" id="SSF55874">
    <property type="entry name" value="ATPase domain of HSP90 chaperone/DNA topoisomerase II/histidine kinase"/>
    <property type="match status" value="1"/>
</dbReference>
<evidence type="ECO:0000256" key="3">
    <source>
        <dbReference type="ARBA" id="ARBA00022553"/>
    </source>
</evidence>
<keyword evidence="4" id="KW-0808">Transferase</keyword>
<comment type="caution">
    <text evidence="10">The sequence shown here is derived from an EMBL/GenBank/DDBJ whole genome shotgun (WGS) entry which is preliminary data.</text>
</comment>
<gene>
    <name evidence="10" type="ORF">FPE01S_02_09600</name>
</gene>
<dbReference type="InterPro" id="IPR001610">
    <property type="entry name" value="PAC"/>
</dbReference>
<dbReference type="Pfam" id="PF02518">
    <property type="entry name" value="HATPase_c"/>
    <property type="match status" value="1"/>
</dbReference>
<feature type="domain" description="PAS" evidence="8">
    <location>
        <begin position="147"/>
        <end position="205"/>
    </location>
</feature>
<keyword evidence="11" id="KW-1185">Reference proteome</keyword>
<dbReference type="InterPro" id="IPR004358">
    <property type="entry name" value="Sig_transdc_His_kin-like_C"/>
</dbReference>
<dbReference type="Gene3D" id="1.10.287.130">
    <property type="match status" value="1"/>
</dbReference>
<dbReference type="InterPro" id="IPR035965">
    <property type="entry name" value="PAS-like_dom_sf"/>
</dbReference>
<dbReference type="InterPro" id="IPR036890">
    <property type="entry name" value="HATPase_C_sf"/>
</dbReference>
<reference evidence="10 11" key="1">
    <citation type="submission" date="2015-04" db="EMBL/GenBank/DDBJ databases">
        <title>Whole genome shotgun sequence of Flavihumibacter petaseus NBRC 106054.</title>
        <authorList>
            <person name="Miyazawa S."/>
            <person name="Hosoyama A."/>
            <person name="Hashimoto M."/>
            <person name="Noguchi M."/>
            <person name="Tsuchikane K."/>
            <person name="Ohji S."/>
            <person name="Yamazoe A."/>
            <person name="Ichikawa N."/>
            <person name="Kimura A."/>
            <person name="Fujita N."/>
        </authorList>
    </citation>
    <scope>NUCLEOTIDE SEQUENCE [LARGE SCALE GENOMIC DNA]</scope>
    <source>
        <strain evidence="10 11">NBRC 106054</strain>
    </source>
</reference>
<evidence type="ECO:0000259" key="9">
    <source>
        <dbReference type="PROSITE" id="PS50113"/>
    </source>
</evidence>
<dbReference type="CDD" id="cd00130">
    <property type="entry name" value="PAS"/>
    <property type="match status" value="2"/>
</dbReference>
<feature type="domain" description="Histidine kinase" evidence="7">
    <location>
        <begin position="292"/>
        <end position="514"/>
    </location>
</feature>
<dbReference type="SMART" id="SM00388">
    <property type="entry name" value="HisKA"/>
    <property type="match status" value="1"/>
</dbReference>
<evidence type="ECO:0000313" key="11">
    <source>
        <dbReference type="Proteomes" id="UP000033121"/>
    </source>
</evidence>
<dbReference type="PANTHER" id="PTHR43304:SF1">
    <property type="entry name" value="PAC DOMAIN-CONTAINING PROTEIN"/>
    <property type="match status" value="1"/>
</dbReference>
<dbReference type="InterPro" id="IPR000700">
    <property type="entry name" value="PAS-assoc_C"/>
</dbReference>
<dbReference type="GO" id="GO:0000155">
    <property type="term" value="F:phosphorelay sensor kinase activity"/>
    <property type="evidence" value="ECO:0007669"/>
    <property type="project" value="InterPro"/>
</dbReference>
<keyword evidence="5 10" id="KW-0418">Kinase</keyword>
<evidence type="ECO:0000259" key="7">
    <source>
        <dbReference type="PROSITE" id="PS50109"/>
    </source>
</evidence>
<dbReference type="PRINTS" id="PR00344">
    <property type="entry name" value="BCTRLSENSOR"/>
</dbReference>
<evidence type="ECO:0000256" key="4">
    <source>
        <dbReference type="ARBA" id="ARBA00022679"/>
    </source>
</evidence>
<protein>
    <recommendedName>
        <fullName evidence="2">histidine kinase</fullName>
        <ecNumber evidence="2">2.7.13.3</ecNumber>
    </recommendedName>
</protein>
<dbReference type="PANTHER" id="PTHR43304">
    <property type="entry name" value="PHYTOCHROME-LIKE PROTEIN CPH1"/>
    <property type="match status" value="1"/>
</dbReference>
<name>A0A0E9N1X7_9BACT</name>
<evidence type="ECO:0000313" key="10">
    <source>
        <dbReference type="EMBL" id="GAO43854.1"/>
    </source>
</evidence>
<dbReference type="SUPFAM" id="SSF47384">
    <property type="entry name" value="Homodimeric domain of signal transducing histidine kinase"/>
    <property type="match status" value="1"/>
</dbReference>
<dbReference type="PROSITE" id="PS50113">
    <property type="entry name" value="PAC"/>
    <property type="match status" value="2"/>
</dbReference>
<evidence type="ECO:0000256" key="2">
    <source>
        <dbReference type="ARBA" id="ARBA00012438"/>
    </source>
</evidence>
<dbReference type="Pfam" id="PF00512">
    <property type="entry name" value="HisKA"/>
    <property type="match status" value="1"/>
</dbReference>
<feature type="domain" description="PAC" evidence="9">
    <location>
        <begin position="80"/>
        <end position="132"/>
    </location>
</feature>
<dbReference type="InterPro" id="IPR003594">
    <property type="entry name" value="HATPase_dom"/>
</dbReference>
<dbReference type="RefSeq" id="WP_046369678.1">
    <property type="nucleotide sequence ID" value="NZ_BBWV01000002.1"/>
</dbReference>
<evidence type="ECO:0000259" key="8">
    <source>
        <dbReference type="PROSITE" id="PS50112"/>
    </source>
</evidence>
<dbReference type="PROSITE" id="PS50109">
    <property type="entry name" value="HIS_KIN"/>
    <property type="match status" value="1"/>
</dbReference>
<dbReference type="Gene3D" id="3.30.450.20">
    <property type="entry name" value="PAS domain"/>
    <property type="match status" value="2"/>
</dbReference>
<dbReference type="EMBL" id="BBWV01000002">
    <property type="protein sequence ID" value="GAO43854.1"/>
    <property type="molecule type" value="Genomic_DNA"/>
</dbReference>
<feature type="domain" description="PAC" evidence="9">
    <location>
        <begin position="216"/>
        <end position="274"/>
    </location>
</feature>
<dbReference type="CDD" id="cd00082">
    <property type="entry name" value="HisKA"/>
    <property type="match status" value="1"/>
</dbReference>
<evidence type="ECO:0000256" key="6">
    <source>
        <dbReference type="SAM" id="Coils"/>
    </source>
</evidence>
<dbReference type="InterPro" id="IPR005467">
    <property type="entry name" value="His_kinase_dom"/>
</dbReference>
<feature type="domain" description="PAS" evidence="8">
    <location>
        <begin position="5"/>
        <end position="62"/>
    </location>
</feature>
<dbReference type="Gene3D" id="3.30.565.10">
    <property type="entry name" value="Histidine kinase-like ATPase, C-terminal domain"/>
    <property type="match status" value="1"/>
</dbReference>
<evidence type="ECO:0000256" key="1">
    <source>
        <dbReference type="ARBA" id="ARBA00000085"/>
    </source>
</evidence>